<dbReference type="AlphaFoldDB" id="A0ABD3QLA7"/>
<dbReference type="Proteomes" id="UP001530315">
    <property type="component" value="Unassembled WGS sequence"/>
</dbReference>
<comment type="caution">
    <text evidence="2">The sequence shown here is derived from an EMBL/GenBank/DDBJ whole genome shotgun (WGS) entry which is preliminary data.</text>
</comment>
<evidence type="ECO:0000259" key="1">
    <source>
        <dbReference type="Pfam" id="PF03725"/>
    </source>
</evidence>
<organism evidence="2 3">
    <name type="scientific">Stephanodiscus triporus</name>
    <dbReference type="NCBI Taxonomy" id="2934178"/>
    <lineage>
        <taxon>Eukaryota</taxon>
        <taxon>Sar</taxon>
        <taxon>Stramenopiles</taxon>
        <taxon>Ochrophyta</taxon>
        <taxon>Bacillariophyta</taxon>
        <taxon>Coscinodiscophyceae</taxon>
        <taxon>Thalassiosirophycidae</taxon>
        <taxon>Stephanodiscales</taxon>
        <taxon>Stephanodiscaceae</taxon>
        <taxon>Stephanodiscus</taxon>
    </lineage>
</organism>
<dbReference type="InterPro" id="IPR036345">
    <property type="entry name" value="ExoRNase_PH_dom2_sf"/>
</dbReference>
<dbReference type="Pfam" id="PF03725">
    <property type="entry name" value="RNase_PH_C"/>
    <property type="match status" value="1"/>
</dbReference>
<evidence type="ECO:0000313" key="3">
    <source>
        <dbReference type="Proteomes" id="UP001530315"/>
    </source>
</evidence>
<feature type="domain" description="Exoribonuclease phosphorolytic" evidence="1">
    <location>
        <begin position="39"/>
        <end position="76"/>
    </location>
</feature>
<reference evidence="2 3" key="1">
    <citation type="submission" date="2024-10" db="EMBL/GenBank/DDBJ databases">
        <title>Updated reference genomes for cyclostephanoid diatoms.</title>
        <authorList>
            <person name="Roberts W.R."/>
            <person name="Alverson A.J."/>
        </authorList>
    </citation>
    <scope>NUCLEOTIDE SEQUENCE [LARGE SCALE GENOMIC DNA]</scope>
    <source>
        <strain evidence="2 3">AJA276-08</strain>
    </source>
</reference>
<proteinExistence type="predicted"/>
<dbReference type="InterPro" id="IPR027408">
    <property type="entry name" value="PNPase/RNase_PH_dom_sf"/>
</dbReference>
<dbReference type="Gene3D" id="3.30.230.70">
    <property type="entry name" value="GHMP Kinase, N-terminal domain"/>
    <property type="match status" value="1"/>
</dbReference>
<gene>
    <name evidence="2" type="ORF">ACHAW5_011093</name>
</gene>
<dbReference type="EMBL" id="JALLAZ020000199">
    <property type="protein sequence ID" value="KAL3801145.1"/>
    <property type="molecule type" value="Genomic_DNA"/>
</dbReference>
<accession>A0ABD3QLA7</accession>
<name>A0ABD3QLA7_9STRA</name>
<sequence length="108" mass="11056">MGGRSLTLGPVPVPLTVAILPRRRSGGKRDENDVGGPVLLADPTALEEDASGGNAITIVCNSGGMIVGLHKGGGGRRCHVSTRQMTAIASMGLGRARELEGVDLGERI</sequence>
<dbReference type="InterPro" id="IPR015847">
    <property type="entry name" value="ExoRNase_PH_dom2"/>
</dbReference>
<evidence type="ECO:0000313" key="2">
    <source>
        <dbReference type="EMBL" id="KAL3801145.1"/>
    </source>
</evidence>
<dbReference type="SUPFAM" id="SSF55666">
    <property type="entry name" value="Ribonuclease PH domain 2-like"/>
    <property type="match status" value="1"/>
</dbReference>
<protein>
    <recommendedName>
        <fullName evidence="1">Exoribonuclease phosphorolytic domain-containing protein</fullName>
    </recommendedName>
</protein>
<keyword evidence="3" id="KW-1185">Reference proteome</keyword>